<comment type="catalytic activity">
    <reaction evidence="1">
        <text>Hydrolyzes the link between N-acetylmuramoyl residues and L-amino acid residues in certain cell-wall glycopeptides.</text>
        <dbReference type="EC" id="3.5.1.28"/>
    </reaction>
</comment>
<feature type="domain" description="N-acetylmuramoyl-L-alanine amidase" evidence="6">
    <location>
        <begin position="239"/>
        <end position="387"/>
    </location>
</feature>
<dbReference type="SMART" id="SM00644">
    <property type="entry name" value="Ami_2"/>
    <property type="match status" value="1"/>
</dbReference>
<keyword evidence="8" id="KW-1185">Reference proteome</keyword>
<evidence type="ECO:0000256" key="1">
    <source>
        <dbReference type="ARBA" id="ARBA00001561"/>
    </source>
</evidence>
<dbReference type="Proteomes" id="UP000001880">
    <property type="component" value="Chromosome"/>
</dbReference>
<name>D0LQ75_HALO1</name>
<keyword evidence="5" id="KW-0732">Signal</keyword>
<evidence type="ECO:0000256" key="4">
    <source>
        <dbReference type="ARBA" id="ARBA00023316"/>
    </source>
</evidence>
<dbReference type="GO" id="GO:0008745">
    <property type="term" value="F:N-acetylmuramoyl-L-alanine amidase activity"/>
    <property type="evidence" value="ECO:0007669"/>
    <property type="project" value="UniProtKB-EC"/>
</dbReference>
<dbReference type="InterPro" id="IPR036505">
    <property type="entry name" value="Amidase/PGRP_sf"/>
</dbReference>
<dbReference type="GO" id="GO:0071555">
    <property type="term" value="P:cell wall organization"/>
    <property type="evidence" value="ECO:0007669"/>
    <property type="project" value="UniProtKB-KW"/>
</dbReference>
<dbReference type="HOGENOM" id="CLU_015278_2_0_7"/>
<dbReference type="Pfam" id="PF01510">
    <property type="entry name" value="Amidase_2"/>
    <property type="match status" value="1"/>
</dbReference>
<feature type="signal peptide" evidence="5">
    <location>
        <begin position="1"/>
        <end position="22"/>
    </location>
</feature>
<dbReference type="InterPro" id="IPR002502">
    <property type="entry name" value="Amidase_domain"/>
</dbReference>
<sequence length="551" mass="58782">MFRRIRSTALLAVLGLGLSACAMGEAPDLGAGVELGDEQATPLLPIEEVVDEPADARVVVGDVLDPMFTEAASTYNVPQELLQAVAFTQTRWQMVVGEEEFEGAGTRHGLLALTAEQLEEGAALAEVSLEAAHNDPMAHLLAGAALFSAAAEAQGIDRGDLASWAPVVAELSGIEGELGLSQYIHEGVYETLRQGMTAYTADGDVAVVLEAANVDADFERTLEPLAAGPDYADSVWRPSPNYNSRPSGSIGDPAMVVIHTCEGSYSSCWSWLTNSASGVSAHYVVNESGSQISQLVRESQRAWHIGASYQCSNNSSVDCWRNGYSSNHFTIGIEHGGFASQSSFPSGQIDASARLVCDITRDQGIPRDRYHIVSHGQLQPYNRTDPGPNWPWTTYLNKINSYCGSGGGGGGGEIVIDSNNNNNNTSLGYVQVSSNWTSSANVSGYYGTGYWWASTQSVSDGAVFYFYLPSAATKTVDAWWTAASDRSSSAPFVMQNASGSGVGTVYRDQRTNGGRWNTLGTFNFSAGWNKVIVSRWTGADGVVIADAVRVR</sequence>
<protein>
    <recommendedName>
        <fullName evidence="2">N-acetylmuramoyl-L-alanine amidase</fullName>
        <ecNumber evidence="2">3.5.1.28</ecNumber>
    </recommendedName>
</protein>
<dbReference type="EMBL" id="CP001804">
    <property type="protein sequence ID" value="ACY18884.1"/>
    <property type="molecule type" value="Genomic_DNA"/>
</dbReference>
<evidence type="ECO:0000313" key="7">
    <source>
        <dbReference type="EMBL" id="ACY18884.1"/>
    </source>
</evidence>
<keyword evidence="4" id="KW-0961">Cell wall biogenesis/degradation</keyword>
<dbReference type="GO" id="GO:0009254">
    <property type="term" value="P:peptidoglycan turnover"/>
    <property type="evidence" value="ECO:0007669"/>
    <property type="project" value="TreeGrafter"/>
</dbReference>
<evidence type="ECO:0000256" key="2">
    <source>
        <dbReference type="ARBA" id="ARBA00011901"/>
    </source>
</evidence>
<dbReference type="PROSITE" id="PS51257">
    <property type="entry name" value="PROKAR_LIPOPROTEIN"/>
    <property type="match status" value="1"/>
</dbReference>
<dbReference type="CDD" id="cd14488">
    <property type="entry name" value="CBM6-CBM35-CBM36_like_2"/>
    <property type="match status" value="1"/>
</dbReference>
<dbReference type="SUPFAM" id="SSF55846">
    <property type="entry name" value="N-acetylmuramoyl-L-alanine amidase-like"/>
    <property type="match status" value="1"/>
</dbReference>
<organism evidence="7 8">
    <name type="scientific">Haliangium ochraceum (strain DSM 14365 / JCM 11303 / SMP-2)</name>
    <dbReference type="NCBI Taxonomy" id="502025"/>
    <lineage>
        <taxon>Bacteria</taxon>
        <taxon>Pseudomonadati</taxon>
        <taxon>Myxococcota</taxon>
        <taxon>Polyangia</taxon>
        <taxon>Haliangiales</taxon>
        <taxon>Kofleriaceae</taxon>
        <taxon>Haliangium</taxon>
    </lineage>
</organism>
<dbReference type="AlphaFoldDB" id="D0LQ75"/>
<proteinExistence type="predicted"/>
<dbReference type="RefSeq" id="WP_012831476.1">
    <property type="nucleotide sequence ID" value="NC_013440.1"/>
</dbReference>
<dbReference type="CDD" id="cd06583">
    <property type="entry name" value="PGRP"/>
    <property type="match status" value="1"/>
</dbReference>
<dbReference type="InterPro" id="IPR033803">
    <property type="entry name" value="CBD-like_Golvesin-Xly"/>
</dbReference>
<dbReference type="InterPro" id="IPR051206">
    <property type="entry name" value="NAMLAA_amidase_2"/>
</dbReference>
<dbReference type="eggNOG" id="COG3023">
    <property type="taxonomic scope" value="Bacteria"/>
</dbReference>
<dbReference type="PANTHER" id="PTHR30417:SF1">
    <property type="entry name" value="N-ACETYLMURAMOYL-L-ALANINE AMIDASE AMID"/>
    <property type="match status" value="1"/>
</dbReference>
<evidence type="ECO:0000259" key="6">
    <source>
        <dbReference type="SMART" id="SM00644"/>
    </source>
</evidence>
<dbReference type="Pfam" id="PF25275">
    <property type="entry name" value="Golvesin_C"/>
    <property type="match status" value="1"/>
</dbReference>
<dbReference type="EC" id="3.5.1.28" evidence="2"/>
<dbReference type="STRING" id="502025.Hoch_6415"/>
<accession>D0LQ75</accession>
<evidence type="ECO:0000256" key="5">
    <source>
        <dbReference type="SAM" id="SignalP"/>
    </source>
</evidence>
<gene>
    <name evidence="7" type="ordered locus">Hoch_6415</name>
</gene>
<evidence type="ECO:0000313" key="8">
    <source>
        <dbReference type="Proteomes" id="UP000001880"/>
    </source>
</evidence>
<keyword evidence="3" id="KW-0378">Hydrolase</keyword>
<dbReference type="PANTHER" id="PTHR30417">
    <property type="entry name" value="N-ACETYLMURAMOYL-L-ALANINE AMIDASE AMID"/>
    <property type="match status" value="1"/>
</dbReference>
<evidence type="ECO:0000256" key="3">
    <source>
        <dbReference type="ARBA" id="ARBA00022801"/>
    </source>
</evidence>
<reference evidence="7 8" key="1">
    <citation type="journal article" date="2010" name="Stand. Genomic Sci.">
        <title>Complete genome sequence of Haliangium ochraceum type strain (SMP-2).</title>
        <authorList>
            <consortium name="US DOE Joint Genome Institute (JGI-PGF)"/>
            <person name="Ivanova N."/>
            <person name="Daum C."/>
            <person name="Lang E."/>
            <person name="Abt B."/>
            <person name="Kopitz M."/>
            <person name="Saunders E."/>
            <person name="Lapidus A."/>
            <person name="Lucas S."/>
            <person name="Glavina Del Rio T."/>
            <person name="Nolan M."/>
            <person name="Tice H."/>
            <person name="Copeland A."/>
            <person name="Cheng J.F."/>
            <person name="Chen F."/>
            <person name="Bruce D."/>
            <person name="Goodwin L."/>
            <person name="Pitluck S."/>
            <person name="Mavromatis K."/>
            <person name="Pati A."/>
            <person name="Mikhailova N."/>
            <person name="Chen A."/>
            <person name="Palaniappan K."/>
            <person name="Land M."/>
            <person name="Hauser L."/>
            <person name="Chang Y.J."/>
            <person name="Jeffries C.D."/>
            <person name="Detter J.C."/>
            <person name="Brettin T."/>
            <person name="Rohde M."/>
            <person name="Goker M."/>
            <person name="Bristow J."/>
            <person name="Markowitz V."/>
            <person name="Eisen J.A."/>
            <person name="Hugenholtz P."/>
            <person name="Kyrpides N.C."/>
            <person name="Klenk H.P."/>
        </authorList>
    </citation>
    <scope>NUCLEOTIDE SEQUENCE [LARGE SCALE GENOMIC DNA]</scope>
    <source>
        <strain evidence="8">DSM 14365 / CIP 107738 / JCM 11303 / AJ 13395 / SMP-2</strain>
    </source>
</reference>
<dbReference type="GO" id="GO:0009253">
    <property type="term" value="P:peptidoglycan catabolic process"/>
    <property type="evidence" value="ECO:0007669"/>
    <property type="project" value="InterPro"/>
</dbReference>
<dbReference type="Gene3D" id="3.40.80.10">
    <property type="entry name" value="Peptidoglycan recognition protein-like"/>
    <property type="match status" value="1"/>
</dbReference>
<dbReference type="KEGG" id="hoh:Hoch_6415"/>
<feature type="chain" id="PRO_5003011552" description="N-acetylmuramoyl-L-alanine amidase" evidence="5">
    <location>
        <begin position="23"/>
        <end position="551"/>
    </location>
</feature>